<evidence type="ECO:0000259" key="3">
    <source>
        <dbReference type="PROSITE" id="PS51898"/>
    </source>
</evidence>
<keyword evidence="5" id="KW-1185">Reference proteome</keyword>
<dbReference type="GO" id="GO:0006310">
    <property type="term" value="P:DNA recombination"/>
    <property type="evidence" value="ECO:0007669"/>
    <property type="project" value="UniProtKB-KW"/>
</dbReference>
<protein>
    <recommendedName>
        <fullName evidence="3">Tyr recombinase domain-containing protein</fullName>
    </recommendedName>
</protein>
<name>A0A5N4A127_PHOPY</name>
<dbReference type="EMBL" id="VVIM01000011">
    <property type="protein sequence ID" value="KAB0791032.1"/>
    <property type="molecule type" value="Genomic_DNA"/>
</dbReference>
<reference evidence="4 5" key="1">
    <citation type="journal article" date="2018" name="Elife">
        <title>Firefly genomes illuminate parallel origins of bioluminescence in beetles.</title>
        <authorList>
            <person name="Fallon T.R."/>
            <person name="Lower S.E."/>
            <person name="Chang C.H."/>
            <person name="Bessho-Uehara M."/>
            <person name="Martin G.J."/>
            <person name="Bewick A.J."/>
            <person name="Behringer M."/>
            <person name="Debat H.J."/>
            <person name="Wong I."/>
            <person name="Day J.C."/>
            <person name="Suvorov A."/>
            <person name="Silva C.J."/>
            <person name="Stanger-Hall K.F."/>
            <person name="Hall D.W."/>
            <person name="Schmitz R.J."/>
            <person name="Nelson D.R."/>
            <person name="Lewis S.M."/>
            <person name="Shigenobu S."/>
            <person name="Bybee S.M."/>
            <person name="Larracuente A.M."/>
            <person name="Oba Y."/>
            <person name="Weng J.K."/>
        </authorList>
    </citation>
    <scope>NUCLEOTIDE SEQUENCE [LARGE SCALE GENOMIC DNA]</scope>
    <source>
        <strain evidence="4">1611_PpyrPB1</strain>
        <tissue evidence="4">Whole body</tissue>
    </source>
</reference>
<dbReference type="Proteomes" id="UP000327044">
    <property type="component" value="Unassembled WGS sequence"/>
</dbReference>
<dbReference type="InterPro" id="IPR013762">
    <property type="entry name" value="Integrase-like_cat_sf"/>
</dbReference>
<evidence type="ECO:0000313" key="4">
    <source>
        <dbReference type="EMBL" id="KAB0791032.1"/>
    </source>
</evidence>
<sequence length="342" mass="38685">MAPTSKTLKSRSSPSKITFPGFVQVIREAYRLRGIPPESFELFTNSISSATLKQYSSALSRWWYFCGTHGCDFYNSSHSDIIKFLTVEFNKGVSFSYLNVIRSAISFVRGNDLVNNLEVKRLFKGIFRSRPPRRKYDSIWDPNVILQHLQTLLPSEDLPLKDLSLKLVTLLALTTGHRIQTLSKIKLSNIVFLDKQIEIRIPDEIKTSGLNRVQPNLILPFFSDKKLCAAYTLKVYISRTRSLRNSADSLFISFNKPHCAIHSTQTLSRWIKIVLSDSGVDVSLFKSHSIRHASTSAAFRSGVNIDSIRKSAGWSKSSETFANFYNLPLCESNVFASSIINL</sequence>
<gene>
    <name evidence="4" type="ORF">PPYR_02832</name>
</gene>
<dbReference type="GO" id="GO:0015074">
    <property type="term" value="P:DNA integration"/>
    <property type="evidence" value="ECO:0007669"/>
    <property type="project" value="InterPro"/>
</dbReference>
<dbReference type="PANTHER" id="PTHR35617:SF3">
    <property type="entry name" value="CORE-BINDING (CB) DOMAIN-CONTAINING PROTEIN"/>
    <property type="match status" value="1"/>
</dbReference>
<comment type="caution">
    <text evidence="4">The sequence shown here is derived from an EMBL/GenBank/DDBJ whole genome shotgun (WGS) entry which is preliminary data.</text>
</comment>
<dbReference type="InParanoid" id="A0A5N4A127"/>
<dbReference type="AlphaFoldDB" id="A0A5N4A127"/>
<dbReference type="CDD" id="cd00397">
    <property type="entry name" value="DNA_BRE_C"/>
    <property type="match status" value="1"/>
</dbReference>
<dbReference type="GO" id="GO:0003677">
    <property type="term" value="F:DNA binding"/>
    <property type="evidence" value="ECO:0007669"/>
    <property type="project" value="UniProtKB-KW"/>
</dbReference>
<keyword evidence="1" id="KW-0238">DNA-binding</keyword>
<dbReference type="PROSITE" id="PS51898">
    <property type="entry name" value="TYR_RECOMBINASE"/>
    <property type="match status" value="1"/>
</dbReference>
<dbReference type="SUPFAM" id="SSF56349">
    <property type="entry name" value="DNA breaking-rejoining enzymes"/>
    <property type="match status" value="1"/>
</dbReference>
<accession>A0A5N4A127</accession>
<dbReference type="InterPro" id="IPR002104">
    <property type="entry name" value="Integrase_catalytic"/>
</dbReference>
<dbReference type="InterPro" id="IPR011010">
    <property type="entry name" value="DNA_brk_join_enz"/>
</dbReference>
<dbReference type="Pfam" id="PF00589">
    <property type="entry name" value="Phage_integrase"/>
    <property type="match status" value="1"/>
</dbReference>
<feature type="domain" description="Tyr recombinase" evidence="3">
    <location>
        <begin position="135"/>
        <end position="341"/>
    </location>
</feature>
<evidence type="ECO:0000256" key="2">
    <source>
        <dbReference type="ARBA" id="ARBA00023172"/>
    </source>
</evidence>
<dbReference type="Gene3D" id="1.10.150.130">
    <property type="match status" value="1"/>
</dbReference>
<dbReference type="InterPro" id="IPR010998">
    <property type="entry name" value="Integrase_recombinase_N"/>
</dbReference>
<dbReference type="Gene3D" id="1.10.443.10">
    <property type="entry name" value="Intergrase catalytic core"/>
    <property type="match status" value="1"/>
</dbReference>
<organism evidence="4 5">
    <name type="scientific">Photinus pyralis</name>
    <name type="common">Common eastern firefly</name>
    <name type="synonym">Lampyris pyralis</name>
    <dbReference type="NCBI Taxonomy" id="7054"/>
    <lineage>
        <taxon>Eukaryota</taxon>
        <taxon>Metazoa</taxon>
        <taxon>Ecdysozoa</taxon>
        <taxon>Arthropoda</taxon>
        <taxon>Hexapoda</taxon>
        <taxon>Insecta</taxon>
        <taxon>Pterygota</taxon>
        <taxon>Neoptera</taxon>
        <taxon>Endopterygota</taxon>
        <taxon>Coleoptera</taxon>
        <taxon>Polyphaga</taxon>
        <taxon>Elateriformia</taxon>
        <taxon>Elateroidea</taxon>
        <taxon>Lampyridae</taxon>
        <taxon>Lampyrinae</taxon>
        <taxon>Photinus</taxon>
    </lineage>
</organism>
<evidence type="ECO:0000313" key="5">
    <source>
        <dbReference type="Proteomes" id="UP000327044"/>
    </source>
</evidence>
<keyword evidence="2" id="KW-0233">DNA recombination</keyword>
<dbReference type="PANTHER" id="PTHR35617">
    <property type="entry name" value="PHAGE_INTEGRASE DOMAIN-CONTAINING PROTEIN"/>
    <property type="match status" value="1"/>
</dbReference>
<evidence type="ECO:0000256" key="1">
    <source>
        <dbReference type="ARBA" id="ARBA00023125"/>
    </source>
</evidence>
<proteinExistence type="predicted"/>